<dbReference type="Proteomes" id="UP000028999">
    <property type="component" value="Unassembled WGS sequence"/>
</dbReference>
<accession>A0A078G444</accession>
<proteinExistence type="predicted"/>
<feature type="compositionally biased region" description="Basic and acidic residues" evidence="1">
    <location>
        <begin position="1"/>
        <end position="21"/>
    </location>
</feature>
<dbReference type="PaxDb" id="3708-A0A078G444"/>
<dbReference type="PANTHER" id="PTHR46856">
    <property type="entry name" value="PX DOMAIN-CONTAINING PROTEIN EREL1-RELATED"/>
    <property type="match status" value="1"/>
</dbReference>
<gene>
    <name evidence="2" type="primary">BnaA01g28380D</name>
    <name evidence="2" type="ORF">GSBRNA2T00010031001</name>
</gene>
<evidence type="ECO:0000256" key="1">
    <source>
        <dbReference type="SAM" id="MobiDB-lite"/>
    </source>
</evidence>
<evidence type="ECO:0000313" key="2">
    <source>
        <dbReference type="EMBL" id="CDY20164.1"/>
    </source>
</evidence>
<dbReference type="AlphaFoldDB" id="A0A078G444"/>
<dbReference type="EMBL" id="LK032103">
    <property type="protein sequence ID" value="CDY20164.1"/>
    <property type="molecule type" value="Genomic_DNA"/>
</dbReference>
<protein>
    <submittedName>
        <fullName evidence="2">BnaA01g28380D protein</fullName>
    </submittedName>
</protein>
<dbReference type="STRING" id="3708.A0A078G444"/>
<evidence type="ECO:0000313" key="3">
    <source>
        <dbReference type="Proteomes" id="UP000028999"/>
    </source>
</evidence>
<feature type="compositionally biased region" description="Acidic residues" evidence="1">
    <location>
        <begin position="143"/>
        <end position="152"/>
    </location>
</feature>
<name>A0A078G444_BRANA</name>
<dbReference type="Gramene" id="CDY20164">
    <property type="protein sequence ID" value="CDY20164"/>
    <property type="gene ID" value="GSBRNA2T00010031001"/>
</dbReference>
<feature type="region of interest" description="Disordered" evidence="1">
    <location>
        <begin position="1"/>
        <end position="22"/>
    </location>
</feature>
<organism evidence="2 3">
    <name type="scientific">Brassica napus</name>
    <name type="common">Rape</name>
    <dbReference type="NCBI Taxonomy" id="3708"/>
    <lineage>
        <taxon>Eukaryota</taxon>
        <taxon>Viridiplantae</taxon>
        <taxon>Streptophyta</taxon>
        <taxon>Embryophyta</taxon>
        <taxon>Tracheophyta</taxon>
        <taxon>Spermatophyta</taxon>
        <taxon>Magnoliopsida</taxon>
        <taxon>eudicotyledons</taxon>
        <taxon>Gunneridae</taxon>
        <taxon>Pentapetalae</taxon>
        <taxon>rosids</taxon>
        <taxon>malvids</taxon>
        <taxon>Brassicales</taxon>
        <taxon>Brassicaceae</taxon>
        <taxon>Brassiceae</taxon>
        <taxon>Brassica</taxon>
    </lineage>
</organism>
<feature type="region of interest" description="Disordered" evidence="1">
    <location>
        <begin position="135"/>
        <end position="167"/>
    </location>
</feature>
<reference evidence="2 3" key="1">
    <citation type="journal article" date="2014" name="Science">
        <title>Plant genetics. Early allopolyploid evolution in the post-Neolithic Brassica napus oilseed genome.</title>
        <authorList>
            <person name="Chalhoub B."/>
            <person name="Denoeud F."/>
            <person name="Liu S."/>
            <person name="Parkin I.A."/>
            <person name="Tang H."/>
            <person name="Wang X."/>
            <person name="Chiquet J."/>
            <person name="Belcram H."/>
            <person name="Tong C."/>
            <person name="Samans B."/>
            <person name="Correa M."/>
            <person name="Da Silva C."/>
            <person name="Just J."/>
            <person name="Falentin C."/>
            <person name="Koh C.S."/>
            <person name="Le Clainche I."/>
            <person name="Bernard M."/>
            <person name="Bento P."/>
            <person name="Noel B."/>
            <person name="Labadie K."/>
            <person name="Alberti A."/>
            <person name="Charles M."/>
            <person name="Arnaud D."/>
            <person name="Guo H."/>
            <person name="Daviaud C."/>
            <person name="Alamery S."/>
            <person name="Jabbari K."/>
            <person name="Zhao M."/>
            <person name="Edger P.P."/>
            <person name="Chelaifa H."/>
            <person name="Tack D."/>
            <person name="Lassalle G."/>
            <person name="Mestiri I."/>
            <person name="Schnel N."/>
            <person name="Le Paslier M.C."/>
            <person name="Fan G."/>
            <person name="Renault V."/>
            <person name="Bayer P.E."/>
            <person name="Golicz A.A."/>
            <person name="Manoli S."/>
            <person name="Lee T.H."/>
            <person name="Thi V.H."/>
            <person name="Chalabi S."/>
            <person name="Hu Q."/>
            <person name="Fan C."/>
            <person name="Tollenaere R."/>
            <person name="Lu Y."/>
            <person name="Battail C."/>
            <person name="Shen J."/>
            <person name="Sidebottom C.H."/>
            <person name="Wang X."/>
            <person name="Canaguier A."/>
            <person name="Chauveau A."/>
            <person name="Berard A."/>
            <person name="Deniot G."/>
            <person name="Guan M."/>
            <person name="Liu Z."/>
            <person name="Sun F."/>
            <person name="Lim Y.P."/>
            <person name="Lyons E."/>
            <person name="Town C.D."/>
            <person name="Bancroft I."/>
            <person name="Wang X."/>
            <person name="Meng J."/>
            <person name="Ma J."/>
            <person name="Pires J.C."/>
            <person name="King G.J."/>
            <person name="Brunel D."/>
            <person name="Delourme R."/>
            <person name="Renard M."/>
            <person name="Aury J.M."/>
            <person name="Adams K.L."/>
            <person name="Batley J."/>
            <person name="Snowdon R.J."/>
            <person name="Tost J."/>
            <person name="Edwards D."/>
            <person name="Zhou Y."/>
            <person name="Hua W."/>
            <person name="Sharpe A.G."/>
            <person name="Paterson A.H."/>
            <person name="Guan C."/>
            <person name="Wincker P."/>
        </authorList>
    </citation>
    <scope>NUCLEOTIDE SEQUENCE [LARGE SCALE GENOMIC DNA]</scope>
    <source>
        <strain evidence="3">cv. Darmor-bzh</strain>
    </source>
</reference>
<keyword evidence="3" id="KW-1185">Reference proteome</keyword>
<dbReference type="InterPro" id="IPR044588">
    <property type="entry name" value="EREX-like"/>
</dbReference>
<dbReference type="PANTHER" id="PTHR46856:SF3">
    <property type="entry name" value="PX DOMAIN-CONTAINING PROTEIN EREX"/>
    <property type="match status" value="1"/>
</dbReference>
<dbReference type="GO" id="GO:0015031">
    <property type="term" value="P:protein transport"/>
    <property type="evidence" value="ECO:0007669"/>
    <property type="project" value="InterPro"/>
</dbReference>
<sequence length="167" mass="18946">MKEKLETERVIQREKDREETAKTANKKLMHEYDVLQNRLQECNVKFHMEDESKLVMESSSPSEAMDLLATSDNRIGLLIAETQLLSEEVETTTEEHGGTGDVVRKMLTEVLIDNARLRKQVNSVLRCSLSGHGVSVREARSEQEEEEEDQEGSVDLASTVLSKILEK</sequence>